<dbReference type="GO" id="GO:0050380">
    <property type="term" value="F:undecaprenyl-diphosphatase activity"/>
    <property type="evidence" value="ECO:0007669"/>
    <property type="project" value="UniProtKB-EC"/>
</dbReference>
<comment type="miscellaneous">
    <text evidence="17">Bacitracin is thought to be involved in the inhibition of peptidoglycan synthesis by sequestering undecaprenyl diphosphate, thereby reducing the pool of lipid carrier available.</text>
</comment>
<keyword evidence="10 17" id="KW-1133">Transmembrane helix</keyword>
<feature type="transmembrane region" description="Helical" evidence="17">
    <location>
        <begin position="87"/>
        <end position="108"/>
    </location>
</feature>
<dbReference type="Proteomes" id="UP000823486">
    <property type="component" value="Unassembled WGS sequence"/>
</dbReference>
<evidence type="ECO:0000256" key="14">
    <source>
        <dbReference type="ARBA" id="ARBA00032707"/>
    </source>
</evidence>
<evidence type="ECO:0000256" key="4">
    <source>
        <dbReference type="ARBA" id="ARBA00021581"/>
    </source>
</evidence>
<keyword evidence="6 17" id="KW-0812">Transmembrane</keyword>
<proteinExistence type="inferred from homology"/>
<keyword evidence="12 17" id="KW-0046">Antibiotic resistance</keyword>
<evidence type="ECO:0000256" key="1">
    <source>
        <dbReference type="ARBA" id="ARBA00004651"/>
    </source>
</evidence>
<evidence type="ECO:0000256" key="12">
    <source>
        <dbReference type="ARBA" id="ARBA00023251"/>
    </source>
</evidence>
<dbReference type="Pfam" id="PF02673">
    <property type="entry name" value="BacA"/>
    <property type="match status" value="1"/>
</dbReference>
<dbReference type="NCBIfam" id="NF001388">
    <property type="entry name" value="PRK00281.1-1"/>
    <property type="match status" value="1"/>
</dbReference>
<feature type="transmembrane region" description="Helical" evidence="17">
    <location>
        <begin position="250"/>
        <end position="268"/>
    </location>
</feature>
<evidence type="ECO:0000256" key="15">
    <source>
        <dbReference type="ARBA" id="ARBA00032932"/>
    </source>
</evidence>
<keyword evidence="7 17" id="KW-0378">Hydrolase</keyword>
<evidence type="ECO:0000256" key="9">
    <source>
        <dbReference type="ARBA" id="ARBA00022984"/>
    </source>
</evidence>
<keyword evidence="8 17" id="KW-0133">Cell shape</keyword>
<dbReference type="EC" id="3.6.1.27" evidence="3 17"/>
<dbReference type="NCBIfam" id="TIGR00753">
    <property type="entry name" value="undec_PP_bacA"/>
    <property type="match status" value="1"/>
</dbReference>
<evidence type="ECO:0000256" key="17">
    <source>
        <dbReference type="HAMAP-Rule" id="MF_01006"/>
    </source>
</evidence>
<evidence type="ECO:0000313" key="18">
    <source>
        <dbReference type="EMBL" id="MBM7693754.1"/>
    </source>
</evidence>
<feature type="transmembrane region" description="Helical" evidence="17">
    <location>
        <begin position="48"/>
        <end position="66"/>
    </location>
</feature>
<evidence type="ECO:0000256" key="13">
    <source>
        <dbReference type="ARBA" id="ARBA00023316"/>
    </source>
</evidence>
<keyword evidence="13 17" id="KW-0961">Cell wall biogenesis/degradation</keyword>
<dbReference type="InterPro" id="IPR003824">
    <property type="entry name" value="UppP"/>
</dbReference>
<dbReference type="NCBIfam" id="NF001390">
    <property type="entry name" value="PRK00281.1-4"/>
    <property type="match status" value="1"/>
</dbReference>
<evidence type="ECO:0000256" key="8">
    <source>
        <dbReference type="ARBA" id="ARBA00022960"/>
    </source>
</evidence>
<comment type="caution">
    <text evidence="18">The sequence shown here is derived from an EMBL/GenBank/DDBJ whole genome shotgun (WGS) entry which is preliminary data.</text>
</comment>
<protein>
    <recommendedName>
        <fullName evidence="4 17">Undecaprenyl-diphosphatase</fullName>
        <ecNumber evidence="3 17">3.6.1.27</ecNumber>
    </recommendedName>
    <alternativeName>
        <fullName evidence="15 17">Bacitracin resistance protein</fullName>
    </alternativeName>
    <alternativeName>
        <fullName evidence="14 17">Undecaprenyl pyrophosphate phosphatase</fullName>
    </alternativeName>
</protein>
<dbReference type="PANTHER" id="PTHR30622">
    <property type="entry name" value="UNDECAPRENYL-DIPHOSPHATASE"/>
    <property type="match status" value="1"/>
</dbReference>
<evidence type="ECO:0000256" key="3">
    <source>
        <dbReference type="ARBA" id="ARBA00012374"/>
    </source>
</evidence>
<keyword evidence="19" id="KW-1185">Reference proteome</keyword>
<dbReference type="PANTHER" id="PTHR30622:SF3">
    <property type="entry name" value="UNDECAPRENYL-DIPHOSPHATASE"/>
    <property type="match status" value="1"/>
</dbReference>
<reference evidence="18 19" key="1">
    <citation type="submission" date="2021-01" db="EMBL/GenBank/DDBJ databases">
        <title>Genomic Encyclopedia of Type Strains, Phase IV (KMG-IV): sequencing the most valuable type-strain genomes for metagenomic binning, comparative biology and taxonomic classification.</title>
        <authorList>
            <person name="Goeker M."/>
        </authorList>
    </citation>
    <scope>NUCLEOTIDE SEQUENCE [LARGE SCALE GENOMIC DNA]</scope>
    <source>
        <strain evidence="18 19">DSM 105482</strain>
    </source>
</reference>
<feature type="transmembrane region" description="Helical" evidence="17">
    <location>
        <begin position="114"/>
        <end position="136"/>
    </location>
</feature>
<keyword evidence="5 17" id="KW-1003">Cell membrane</keyword>
<keyword evidence="9 17" id="KW-0573">Peptidoglycan synthesis</keyword>
<evidence type="ECO:0000313" key="19">
    <source>
        <dbReference type="Proteomes" id="UP000823486"/>
    </source>
</evidence>
<gene>
    <name evidence="17" type="primary">uppP</name>
    <name evidence="18" type="ORF">JOC77_003198</name>
</gene>
<dbReference type="EMBL" id="JAFBFI010000015">
    <property type="protein sequence ID" value="MBM7693754.1"/>
    <property type="molecule type" value="Genomic_DNA"/>
</dbReference>
<evidence type="ECO:0000256" key="16">
    <source>
        <dbReference type="ARBA" id="ARBA00047594"/>
    </source>
</evidence>
<dbReference type="RefSeq" id="WP_204544712.1">
    <property type="nucleotide sequence ID" value="NZ_JAFBFI010000015.1"/>
</dbReference>
<organism evidence="18 19">
    <name type="scientific">Peribacillus deserti</name>
    <dbReference type="NCBI Taxonomy" id="673318"/>
    <lineage>
        <taxon>Bacteria</taxon>
        <taxon>Bacillati</taxon>
        <taxon>Bacillota</taxon>
        <taxon>Bacilli</taxon>
        <taxon>Bacillales</taxon>
        <taxon>Bacillaceae</taxon>
        <taxon>Peribacillus</taxon>
    </lineage>
</organism>
<evidence type="ECO:0000256" key="6">
    <source>
        <dbReference type="ARBA" id="ARBA00022692"/>
    </source>
</evidence>
<evidence type="ECO:0000256" key="2">
    <source>
        <dbReference type="ARBA" id="ARBA00010621"/>
    </source>
</evidence>
<sequence length="269" mass="29497">MHEIIIAFILGIVEGLTEFAPVSSTGHLILTGHLLGFEESRRSSTFEVFIQLGSILAVVVVFWNRLRGLFGLGPERVNSKSGSGLNLIHVLLGILPFMVLGLLFHGYIKDVLFSGRTVVIGLIAGAVLMIAAELLGRNQKTSLDLDQISYKQALVMGLVQCLALWPGFSRSGSTISAGLLSGLNHKTASEFSFMLAVPIMVAATGKDIWENINYLSVSDIPMFLTGFVTAFLVALFAIRFFLRLISRVKLIPFALYRLALAFVFWMFLL</sequence>
<feature type="transmembrane region" description="Helical" evidence="17">
    <location>
        <begin position="220"/>
        <end position="238"/>
    </location>
</feature>
<name>A0ABS2QM09_9BACI</name>
<evidence type="ECO:0000256" key="11">
    <source>
        <dbReference type="ARBA" id="ARBA00023136"/>
    </source>
</evidence>
<accession>A0ABS2QM09</accession>
<keyword evidence="11 17" id="KW-0472">Membrane</keyword>
<evidence type="ECO:0000256" key="5">
    <source>
        <dbReference type="ARBA" id="ARBA00022475"/>
    </source>
</evidence>
<comment type="catalytic activity">
    <reaction evidence="16 17">
        <text>di-trans,octa-cis-undecaprenyl diphosphate + H2O = di-trans,octa-cis-undecaprenyl phosphate + phosphate + H(+)</text>
        <dbReference type="Rhea" id="RHEA:28094"/>
        <dbReference type="ChEBI" id="CHEBI:15377"/>
        <dbReference type="ChEBI" id="CHEBI:15378"/>
        <dbReference type="ChEBI" id="CHEBI:43474"/>
        <dbReference type="ChEBI" id="CHEBI:58405"/>
        <dbReference type="ChEBI" id="CHEBI:60392"/>
        <dbReference type="EC" id="3.6.1.27"/>
    </reaction>
</comment>
<evidence type="ECO:0000256" key="7">
    <source>
        <dbReference type="ARBA" id="ARBA00022801"/>
    </source>
</evidence>
<comment type="subcellular location">
    <subcellularLocation>
        <location evidence="1 17">Cell membrane</location>
        <topology evidence="1 17">Multi-pass membrane protein</topology>
    </subcellularLocation>
</comment>
<comment type="similarity">
    <text evidence="2 17">Belongs to the UppP family.</text>
</comment>
<evidence type="ECO:0000256" key="10">
    <source>
        <dbReference type="ARBA" id="ARBA00022989"/>
    </source>
</evidence>
<dbReference type="HAMAP" id="MF_01006">
    <property type="entry name" value="Undec_diphosphatase"/>
    <property type="match status" value="1"/>
</dbReference>
<dbReference type="NCBIfam" id="NF001389">
    <property type="entry name" value="PRK00281.1-2"/>
    <property type="match status" value="1"/>
</dbReference>
<comment type="function">
    <text evidence="17">Catalyzes the dephosphorylation of undecaprenyl diphosphate (UPP). Confers resistance to bacitracin.</text>
</comment>